<comment type="caution">
    <text evidence="6">The sequence shown here is derived from an EMBL/GenBank/DDBJ whole genome shotgun (WGS) entry which is preliminary data.</text>
</comment>
<dbReference type="EMBL" id="JAUTAN010000001">
    <property type="protein sequence ID" value="MDQ1103771.1"/>
    <property type="molecule type" value="Genomic_DNA"/>
</dbReference>
<accession>A0AAJ1TWW9</accession>
<dbReference type="PANTHER" id="PTHR30024:SF47">
    <property type="entry name" value="TAURINE-BINDING PERIPLASMIC PROTEIN"/>
    <property type="match status" value="1"/>
</dbReference>
<proteinExistence type="inferred from homology"/>
<protein>
    <submittedName>
        <fullName evidence="6">NitT/TauT family transport system substrate-binding protein</fullName>
    </submittedName>
</protein>
<feature type="chain" id="PRO_5042597757" evidence="4">
    <location>
        <begin position="27"/>
        <end position="321"/>
    </location>
</feature>
<feature type="domain" description="SsuA/THI5-like" evidence="5">
    <location>
        <begin position="53"/>
        <end position="259"/>
    </location>
</feature>
<organism evidence="6 7">
    <name type="scientific">Nocardioides zeae</name>
    <dbReference type="NCBI Taxonomy" id="1457234"/>
    <lineage>
        <taxon>Bacteria</taxon>
        <taxon>Bacillati</taxon>
        <taxon>Actinomycetota</taxon>
        <taxon>Actinomycetes</taxon>
        <taxon>Propionibacteriales</taxon>
        <taxon>Nocardioidaceae</taxon>
        <taxon>Nocardioides</taxon>
    </lineage>
</organism>
<dbReference type="Proteomes" id="UP001239215">
    <property type="component" value="Unassembled WGS sequence"/>
</dbReference>
<keyword evidence="3 4" id="KW-0732">Signal</keyword>
<evidence type="ECO:0000313" key="7">
    <source>
        <dbReference type="Proteomes" id="UP001239215"/>
    </source>
</evidence>
<evidence type="ECO:0000256" key="4">
    <source>
        <dbReference type="SAM" id="SignalP"/>
    </source>
</evidence>
<dbReference type="SUPFAM" id="SSF53850">
    <property type="entry name" value="Periplasmic binding protein-like II"/>
    <property type="match status" value="1"/>
</dbReference>
<dbReference type="InterPro" id="IPR015168">
    <property type="entry name" value="SsuA/THI5"/>
</dbReference>
<dbReference type="Gene3D" id="3.40.190.10">
    <property type="entry name" value="Periplasmic binding protein-like II"/>
    <property type="match status" value="2"/>
</dbReference>
<gene>
    <name evidence="6" type="ORF">QE405_001055</name>
</gene>
<feature type="signal peptide" evidence="4">
    <location>
        <begin position="1"/>
        <end position="26"/>
    </location>
</feature>
<comment type="similarity">
    <text evidence="2">Belongs to the bacterial solute-binding protein SsuA/TauA family.</text>
</comment>
<dbReference type="PANTHER" id="PTHR30024">
    <property type="entry name" value="ALIPHATIC SULFONATES-BINDING PROTEIN-RELATED"/>
    <property type="match status" value="1"/>
</dbReference>
<evidence type="ECO:0000256" key="3">
    <source>
        <dbReference type="ARBA" id="ARBA00022729"/>
    </source>
</evidence>
<dbReference type="AlphaFoldDB" id="A0AAJ1TWW9"/>
<evidence type="ECO:0000259" key="5">
    <source>
        <dbReference type="Pfam" id="PF09084"/>
    </source>
</evidence>
<evidence type="ECO:0000256" key="2">
    <source>
        <dbReference type="ARBA" id="ARBA00010742"/>
    </source>
</evidence>
<dbReference type="RefSeq" id="WP_307199175.1">
    <property type="nucleotide sequence ID" value="NZ_JAUTAN010000001.1"/>
</dbReference>
<comment type="subcellular location">
    <subcellularLocation>
        <location evidence="1">Periplasm</location>
    </subcellularLocation>
</comment>
<dbReference type="GO" id="GO:0042597">
    <property type="term" value="C:periplasmic space"/>
    <property type="evidence" value="ECO:0007669"/>
    <property type="project" value="UniProtKB-SubCell"/>
</dbReference>
<name>A0AAJ1TWW9_9ACTN</name>
<evidence type="ECO:0000256" key="1">
    <source>
        <dbReference type="ARBA" id="ARBA00004418"/>
    </source>
</evidence>
<reference evidence="6" key="1">
    <citation type="submission" date="2023-07" db="EMBL/GenBank/DDBJ databases">
        <title>Functional and genomic diversity of the sorghum phyllosphere microbiome.</title>
        <authorList>
            <person name="Shade A."/>
        </authorList>
    </citation>
    <scope>NUCLEOTIDE SEQUENCE</scope>
    <source>
        <strain evidence="6">SORGH_AS_1067</strain>
    </source>
</reference>
<sequence>MTTTSTILRRVTASSAAVVLATVTLAACGGDGDDKTADGLTRVTLSIPPVGDSLPVYQAISEGYFEDEGLSVELTPAANGATTINALVSGSTDLALVSYPSLITAYASDLPVTIAAPAIAGTADYQAGLYVLADSSIEEPADMLGKKFATPSLGSVGDIWFRGVLLDEGLDYDDVEFVELPQANMAAALEAGDVDGIFQTEPTLSATKAELDVRAIGFQEGPQGLFATSTSTLEDDPEVVEGFRAAMARAVEDLEEDPRAVAVAQMPANTEMSAATAETMGLPAYETEYDAAGVQDVIDLMAEVGLIEEAFDASDLWRDLG</sequence>
<evidence type="ECO:0000313" key="6">
    <source>
        <dbReference type="EMBL" id="MDQ1103771.1"/>
    </source>
</evidence>
<dbReference type="Pfam" id="PF09084">
    <property type="entry name" value="NMT1"/>
    <property type="match status" value="1"/>
</dbReference>